<dbReference type="InterPro" id="IPR024227">
    <property type="entry name" value="DUF3795"/>
</dbReference>
<sequence length="110" mass="12081">MKDMIGYCGLDCEKCDAYIATVNDDQALREKTAKLWAELNNAPILPEHINCEGCRMNGAKTVFCEHICEIRKCALKKGVSTCGDCPDLETCLTVGAILKNNPMVLENLKG</sequence>
<dbReference type="Proteomes" id="UP000705508">
    <property type="component" value="Unassembled WGS sequence"/>
</dbReference>
<dbReference type="EMBL" id="JACJKS010000016">
    <property type="protein sequence ID" value="MBM6949068.1"/>
    <property type="molecule type" value="Genomic_DNA"/>
</dbReference>
<reference evidence="1" key="1">
    <citation type="submission" date="2020-08" db="EMBL/GenBank/DDBJ databases">
        <authorList>
            <person name="Cejkova D."/>
            <person name="Kubasova T."/>
            <person name="Jahodarova E."/>
            <person name="Rychlik I."/>
        </authorList>
    </citation>
    <scope>NUCLEOTIDE SEQUENCE</scope>
    <source>
        <strain evidence="1">An582</strain>
    </source>
</reference>
<protein>
    <submittedName>
        <fullName evidence="1">DUF3795 domain-containing protein</fullName>
    </submittedName>
</protein>
<comment type="caution">
    <text evidence="1">The sequence shown here is derived from an EMBL/GenBank/DDBJ whole genome shotgun (WGS) entry which is preliminary data.</text>
</comment>
<reference evidence="1" key="2">
    <citation type="journal article" date="2021" name="Sci. Rep.">
        <title>The distribution of antibiotic resistance genes in chicken gut microbiota commensals.</title>
        <authorList>
            <person name="Juricova H."/>
            <person name="Matiasovicova J."/>
            <person name="Kubasova T."/>
            <person name="Cejkova D."/>
            <person name="Rychlik I."/>
        </authorList>
    </citation>
    <scope>NUCLEOTIDE SEQUENCE</scope>
    <source>
        <strain evidence="1">An582</strain>
    </source>
</reference>
<proteinExistence type="predicted"/>
<evidence type="ECO:0000313" key="2">
    <source>
        <dbReference type="Proteomes" id="UP000705508"/>
    </source>
</evidence>
<accession>A0A938XCN6</accession>
<gene>
    <name evidence="1" type="ORF">H6A20_10430</name>
</gene>
<dbReference type="Pfam" id="PF12675">
    <property type="entry name" value="DUF3795"/>
    <property type="match status" value="1"/>
</dbReference>
<name>A0A938XCN6_9CLOT</name>
<dbReference type="AlphaFoldDB" id="A0A938XCN6"/>
<evidence type="ECO:0000313" key="1">
    <source>
        <dbReference type="EMBL" id="MBM6949068.1"/>
    </source>
</evidence>
<organism evidence="1 2">
    <name type="scientific">Mordavella massiliensis</name>
    <dbReference type="NCBI Taxonomy" id="1871024"/>
    <lineage>
        <taxon>Bacteria</taxon>
        <taxon>Bacillati</taxon>
        <taxon>Bacillota</taxon>
        <taxon>Clostridia</taxon>
        <taxon>Eubacteriales</taxon>
        <taxon>Clostridiaceae</taxon>
        <taxon>Mordavella</taxon>
    </lineage>
</organism>
<dbReference type="RefSeq" id="WP_204907068.1">
    <property type="nucleotide sequence ID" value="NZ_JACJKS010000016.1"/>
</dbReference>